<keyword evidence="7 9" id="KW-0371">Homeobox</keyword>
<evidence type="ECO:0000256" key="9">
    <source>
        <dbReference type="PROSITE-ProRule" id="PRU00108"/>
    </source>
</evidence>
<dbReference type="PROSITE" id="PS50023">
    <property type="entry name" value="LIM_DOMAIN_2"/>
    <property type="match status" value="2"/>
</dbReference>
<reference evidence="15" key="2">
    <citation type="submission" date="2015-02" db="UniProtKB">
        <authorList>
            <consortium name="EnsemblMetazoa"/>
        </authorList>
    </citation>
    <scope>IDENTIFICATION</scope>
</reference>
<keyword evidence="16" id="KW-1185">Reference proteome</keyword>
<dbReference type="PROSITE" id="PS00027">
    <property type="entry name" value="HOMEOBOX_1"/>
    <property type="match status" value="1"/>
</dbReference>
<evidence type="ECO:0000256" key="2">
    <source>
        <dbReference type="ARBA" id="ARBA00022723"/>
    </source>
</evidence>
<reference evidence="16" key="1">
    <citation type="submission" date="2011-05" db="EMBL/GenBank/DDBJ databases">
        <authorList>
            <person name="Richards S.R."/>
            <person name="Qu J."/>
            <person name="Jiang H."/>
            <person name="Jhangiani S.N."/>
            <person name="Agravi P."/>
            <person name="Goodspeed R."/>
            <person name="Gross S."/>
            <person name="Mandapat C."/>
            <person name="Jackson L."/>
            <person name="Mathew T."/>
            <person name="Pu L."/>
            <person name="Thornton R."/>
            <person name="Saada N."/>
            <person name="Wilczek-Boney K.B."/>
            <person name="Lee S."/>
            <person name="Kovar C."/>
            <person name="Wu Y."/>
            <person name="Scherer S.E."/>
            <person name="Worley K.C."/>
            <person name="Muzny D.M."/>
            <person name="Gibbs R."/>
        </authorList>
    </citation>
    <scope>NUCLEOTIDE SEQUENCE</scope>
    <source>
        <strain evidence="16">Brora</strain>
    </source>
</reference>
<keyword evidence="6 9" id="KW-0238">DNA-binding</keyword>
<dbReference type="FunFam" id="1.10.10.60:FF:000227">
    <property type="entry name" value="LIM homeobox transcription factor"/>
    <property type="match status" value="1"/>
</dbReference>
<evidence type="ECO:0000313" key="15">
    <source>
        <dbReference type="EnsemblMetazoa" id="SMAR000915-PA"/>
    </source>
</evidence>
<dbReference type="OMA" id="MANTWHE"/>
<evidence type="ECO:0000256" key="3">
    <source>
        <dbReference type="ARBA" id="ARBA00022737"/>
    </source>
</evidence>
<feature type="region of interest" description="Disordered" evidence="12">
    <location>
        <begin position="139"/>
        <end position="179"/>
    </location>
</feature>
<dbReference type="Proteomes" id="UP000014500">
    <property type="component" value="Unassembled WGS sequence"/>
</dbReference>
<dbReference type="Gene3D" id="2.10.110.10">
    <property type="entry name" value="Cysteine Rich Protein"/>
    <property type="match status" value="2"/>
</dbReference>
<dbReference type="GO" id="GO:0005634">
    <property type="term" value="C:nucleus"/>
    <property type="evidence" value="ECO:0007669"/>
    <property type="project" value="UniProtKB-SubCell"/>
</dbReference>
<dbReference type="SMART" id="SM00132">
    <property type="entry name" value="LIM"/>
    <property type="match status" value="2"/>
</dbReference>
<name>T1IJ58_STRMM</name>
<dbReference type="Pfam" id="PF00046">
    <property type="entry name" value="Homeodomain"/>
    <property type="match status" value="1"/>
</dbReference>
<evidence type="ECO:0000256" key="6">
    <source>
        <dbReference type="ARBA" id="ARBA00023125"/>
    </source>
</evidence>
<dbReference type="EMBL" id="JH430223">
    <property type="status" value="NOT_ANNOTATED_CDS"/>
    <property type="molecule type" value="Genomic_DNA"/>
</dbReference>
<evidence type="ECO:0000256" key="12">
    <source>
        <dbReference type="SAM" id="MobiDB-lite"/>
    </source>
</evidence>
<dbReference type="FunFam" id="2.10.110.10:FF:000006">
    <property type="entry name" value="LIM homeobox transcription factor 1-beta"/>
    <property type="match status" value="1"/>
</dbReference>
<dbReference type="SUPFAM" id="SSF57716">
    <property type="entry name" value="Glucocorticoid receptor-like (DNA-binding domain)"/>
    <property type="match status" value="2"/>
</dbReference>
<evidence type="ECO:0000256" key="1">
    <source>
        <dbReference type="ARBA" id="ARBA00004123"/>
    </source>
</evidence>
<dbReference type="PANTHER" id="PTHR24208:SF166">
    <property type="entry name" value="LIM HOMEOBOX TRANSCRIPTION FACTOR 1 ALPHA, ISOFORM B"/>
    <property type="match status" value="1"/>
</dbReference>
<dbReference type="GO" id="GO:0000981">
    <property type="term" value="F:DNA-binding transcription factor activity, RNA polymerase II-specific"/>
    <property type="evidence" value="ECO:0007669"/>
    <property type="project" value="InterPro"/>
</dbReference>
<dbReference type="SUPFAM" id="SSF46689">
    <property type="entry name" value="Homeodomain-like"/>
    <property type="match status" value="1"/>
</dbReference>
<dbReference type="InterPro" id="IPR009057">
    <property type="entry name" value="Homeodomain-like_sf"/>
</dbReference>
<dbReference type="InterPro" id="IPR050453">
    <property type="entry name" value="LIM_Homeobox_TF"/>
</dbReference>
<feature type="domain" description="Homeobox" evidence="14">
    <location>
        <begin position="167"/>
        <end position="227"/>
    </location>
</feature>
<comment type="subcellular location">
    <subcellularLocation>
        <location evidence="1 9 11">Nucleus</location>
    </subcellularLocation>
</comment>
<evidence type="ECO:0000256" key="7">
    <source>
        <dbReference type="ARBA" id="ARBA00023155"/>
    </source>
</evidence>
<dbReference type="CDD" id="cd00086">
    <property type="entry name" value="homeodomain"/>
    <property type="match status" value="1"/>
</dbReference>
<dbReference type="AlphaFoldDB" id="T1IJ58"/>
<feature type="DNA-binding region" description="Homeobox" evidence="9">
    <location>
        <begin position="169"/>
        <end position="228"/>
    </location>
</feature>
<evidence type="ECO:0000256" key="8">
    <source>
        <dbReference type="ARBA" id="ARBA00023242"/>
    </source>
</evidence>
<keyword evidence="3" id="KW-0677">Repeat</keyword>
<proteinExistence type="predicted"/>
<dbReference type="Gene3D" id="1.10.10.60">
    <property type="entry name" value="Homeodomain-like"/>
    <property type="match status" value="1"/>
</dbReference>
<dbReference type="FunFam" id="2.10.110.10:FF:000103">
    <property type="entry name" value="LIM homeobox transcription factor 1-beta"/>
    <property type="match status" value="1"/>
</dbReference>
<dbReference type="STRING" id="126957.T1IJ58"/>
<evidence type="ECO:0000256" key="11">
    <source>
        <dbReference type="RuleBase" id="RU000682"/>
    </source>
</evidence>
<evidence type="ECO:0000259" key="13">
    <source>
        <dbReference type="PROSITE" id="PS50023"/>
    </source>
</evidence>
<dbReference type="GO" id="GO:0030182">
    <property type="term" value="P:neuron differentiation"/>
    <property type="evidence" value="ECO:0007669"/>
    <property type="project" value="TreeGrafter"/>
</dbReference>
<keyword evidence="8 9" id="KW-0539">Nucleus</keyword>
<feature type="region of interest" description="Disordered" evidence="12">
    <location>
        <begin position="224"/>
        <end position="284"/>
    </location>
</feature>
<dbReference type="PROSITE" id="PS00478">
    <property type="entry name" value="LIM_DOMAIN_1"/>
    <property type="match status" value="2"/>
</dbReference>
<evidence type="ECO:0000259" key="14">
    <source>
        <dbReference type="PROSITE" id="PS50071"/>
    </source>
</evidence>
<evidence type="ECO:0000256" key="10">
    <source>
        <dbReference type="PROSITE-ProRule" id="PRU00125"/>
    </source>
</evidence>
<dbReference type="InterPro" id="IPR017970">
    <property type="entry name" value="Homeobox_CS"/>
</dbReference>
<dbReference type="HOGENOM" id="CLU_027802_0_1_1"/>
<dbReference type="EnsemblMetazoa" id="SMAR000915-RA">
    <property type="protein sequence ID" value="SMAR000915-PA"/>
    <property type="gene ID" value="SMAR000915"/>
</dbReference>
<evidence type="ECO:0000313" key="16">
    <source>
        <dbReference type="Proteomes" id="UP000014500"/>
    </source>
</evidence>
<keyword evidence="5 10" id="KW-0440">LIM domain</keyword>
<dbReference type="PhylomeDB" id="T1IJ58"/>
<dbReference type="GO" id="GO:0046872">
    <property type="term" value="F:metal ion binding"/>
    <property type="evidence" value="ECO:0007669"/>
    <property type="project" value="UniProtKB-KW"/>
</dbReference>
<feature type="domain" description="LIM zinc-binding" evidence="13">
    <location>
        <begin position="16"/>
        <end position="75"/>
    </location>
</feature>
<dbReference type="CDD" id="cd09371">
    <property type="entry name" value="LIM1_Lmx1b"/>
    <property type="match status" value="1"/>
</dbReference>
<protein>
    <submittedName>
        <fullName evidence="15">Uncharacterized protein</fullName>
    </submittedName>
</protein>
<dbReference type="GO" id="GO:0000977">
    <property type="term" value="F:RNA polymerase II transcription regulatory region sequence-specific DNA binding"/>
    <property type="evidence" value="ECO:0007669"/>
    <property type="project" value="TreeGrafter"/>
</dbReference>
<dbReference type="eggNOG" id="KOG0490">
    <property type="taxonomic scope" value="Eukaryota"/>
</dbReference>
<accession>T1IJ58</accession>
<feature type="domain" description="LIM zinc-binding" evidence="13">
    <location>
        <begin position="76"/>
        <end position="138"/>
    </location>
</feature>
<organism evidence="15 16">
    <name type="scientific">Strigamia maritima</name>
    <name type="common">European centipede</name>
    <name type="synonym">Geophilus maritimus</name>
    <dbReference type="NCBI Taxonomy" id="126957"/>
    <lineage>
        <taxon>Eukaryota</taxon>
        <taxon>Metazoa</taxon>
        <taxon>Ecdysozoa</taxon>
        <taxon>Arthropoda</taxon>
        <taxon>Myriapoda</taxon>
        <taxon>Chilopoda</taxon>
        <taxon>Pleurostigmophora</taxon>
        <taxon>Geophilomorpha</taxon>
        <taxon>Linotaeniidae</taxon>
        <taxon>Strigamia</taxon>
    </lineage>
</organism>
<keyword evidence="4 10" id="KW-0862">Zinc</keyword>
<evidence type="ECO:0000256" key="5">
    <source>
        <dbReference type="ARBA" id="ARBA00023038"/>
    </source>
</evidence>
<dbReference type="Pfam" id="PF00412">
    <property type="entry name" value="LIM"/>
    <property type="match status" value="2"/>
</dbReference>
<dbReference type="SMART" id="SM00389">
    <property type="entry name" value="HOX"/>
    <property type="match status" value="1"/>
</dbReference>
<dbReference type="InterPro" id="IPR001781">
    <property type="entry name" value="Znf_LIM"/>
</dbReference>
<evidence type="ECO:0000256" key="4">
    <source>
        <dbReference type="ARBA" id="ARBA00022833"/>
    </source>
</evidence>
<dbReference type="PROSITE" id="PS50071">
    <property type="entry name" value="HOMEOBOX_2"/>
    <property type="match status" value="1"/>
</dbReference>
<keyword evidence="2 10" id="KW-0479">Metal-binding</keyword>
<dbReference type="InterPro" id="IPR001356">
    <property type="entry name" value="HD"/>
</dbReference>
<dbReference type="PANTHER" id="PTHR24208">
    <property type="entry name" value="LIM/HOMEOBOX PROTEIN LHX"/>
    <property type="match status" value="1"/>
</dbReference>
<sequence length="387" mass="42488">MHSSVGQTVAACACREVCAGCQQPIADRYILRVMDDSWHEGCLQCCVCHAHLAHSCYAREHKLYCKTDYDNLFGVKCASCHVPIPPSELVMRAAERVFHLACFVCVVCGRRLQKGEQFVVRGGGQIFCRADFEKEMTALQHSPKSDGSGDDGGTLHTGKHCKGDGRRGPKRPRTILTTQQRRAFKASFEISSKPCRKVRESLAKETGLSVRIVQVWFQNQRAKMKKLQKKQNQENNGRTSDETRASTPHRGKNKKIKQEAVLSPYSSLTPPHLHESSTDSADYSVSGLTGEVYSEQATPHLFPSRDDVTAPMDSAAFYGKNDGGGNGNLDALEDVLIGSSPVPPLPASTNPLFVTPESQANPIDRLYSMHSSYFNSSDCDCAGATDT</sequence>